<dbReference type="EMBL" id="LVVM01001540">
    <property type="protein sequence ID" value="OJA18338.1"/>
    <property type="molecule type" value="Genomic_DNA"/>
</dbReference>
<organism evidence="1 2">
    <name type="scientific">Rhizopogon vesiculosus</name>
    <dbReference type="NCBI Taxonomy" id="180088"/>
    <lineage>
        <taxon>Eukaryota</taxon>
        <taxon>Fungi</taxon>
        <taxon>Dikarya</taxon>
        <taxon>Basidiomycota</taxon>
        <taxon>Agaricomycotina</taxon>
        <taxon>Agaricomycetes</taxon>
        <taxon>Agaricomycetidae</taxon>
        <taxon>Boletales</taxon>
        <taxon>Suillineae</taxon>
        <taxon>Rhizopogonaceae</taxon>
        <taxon>Rhizopogon</taxon>
    </lineage>
</organism>
<dbReference type="AlphaFoldDB" id="A0A1J8R9A6"/>
<dbReference type="Proteomes" id="UP000183567">
    <property type="component" value="Unassembled WGS sequence"/>
</dbReference>
<proteinExistence type="predicted"/>
<gene>
    <name evidence="1" type="ORF">AZE42_06214</name>
</gene>
<reference evidence="1 2" key="1">
    <citation type="submission" date="2016-03" db="EMBL/GenBank/DDBJ databases">
        <title>Comparative genomics of the ectomycorrhizal sister species Rhizopogon vinicolor and Rhizopogon vesiculosus (Basidiomycota: Boletales) reveals a divergence of the mating type B locus.</title>
        <authorList>
            <person name="Mujic A.B."/>
            <person name="Kuo A."/>
            <person name="Tritt A."/>
            <person name="Lipzen A."/>
            <person name="Chen C."/>
            <person name="Johnson J."/>
            <person name="Sharma A."/>
            <person name="Barry K."/>
            <person name="Grigoriev I.V."/>
            <person name="Spatafora J.W."/>
        </authorList>
    </citation>
    <scope>NUCLEOTIDE SEQUENCE [LARGE SCALE GENOMIC DNA]</scope>
    <source>
        <strain evidence="1 2">AM-OR11-056</strain>
    </source>
</reference>
<protein>
    <submittedName>
        <fullName evidence="1">Uncharacterized protein</fullName>
    </submittedName>
</protein>
<name>A0A1J8R9A6_9AGAM</name>
<keyword evidence="2" id="KW-1185">Reference proteome</keyword>
<accession>A0A1J8R9A6</accession>
<comment type="caution">
    <text evidence="1">The sequence shown here is derived from an EMBL/GenBank/DDBJ whole genome shotgun (WGS) entry which is preliminary data.</text>
</comment>
<evidence type="ECO:0000313" key="1">
    <source>
        <dbReference type="EMBL" id="OJA18338.1"/>
    </source>
</evidence>
<sequence>MVDSQHLNYTCPEPKIVLNPYYASDKSDRSPVTRPNFYGSIELTFGRLGLPMQDPEELNCIRLQ</sequence>
<evidence type="ECO:0000313" key="2">
    <source>
        <dbReference type="Proteomes" id="UP000183567"/>
    </source>
</evidence>